<dbReference type="GO" id="GO:0005739">
    <property type="term" value="C:mitochondrion"/>
    <property type="evidence" value="ECO:0007669"/>
    <property type="project" value="TreeGrafter"/>
</dbReference>
<evidence type="ECO:0000313" key="3">
    <source>
        <dbReference type="EMBL" id="CAF4193577.1"/>
    </source>
</evidence>
<dbReference type="PANTHER" id="PTHR46669:SF1">
    <property type="entry name" value="LEUCINE-RICH PPR MOTIF-CONTAINING PROTEIN, MITOCHONDRIAL"/>
    <property type="match status" value="1"/>
</dbReference>
<evidence type="ECO:0000256" key="1">
    <source>
        <dbReference type="PROSITE-ProRule" id="PRU00708"/>
    </source>
</evidence>
<feature type="repeat" description="PPR" evidence="1">
    <location>
        <begin position="354"/>
        <end position="388"/>
    </location>
</feature>
<name>A0A815GBC6_9BILA</name>
<proteinExistence type="predicted"/>
<dbReference type="Proteomes" id="UP000681722">
    <property type="component" value="Unassembled WGS sequence"/>
</dbReference>
<dbReference type="InterPro" id="IPR002885">
    <property type="entry name" value="PPR_rpt"/>
</dbReference>
<dbReference type="PROSITE" id="PS51375">
    <property type="entry name" value="PPR"/>
    <property type="match status" value="1"/>
</dbReference>
<dbReference type="OrthoDB" id="185373at2759"/>
<dbReference type="GO" id="GO:0070129">
    <property type="term" value="P:regulation of mitochondrial translation"/>
    <property type="evidence" value="ECO:0007669"/>
    <property type="project" value="TreeGrafter"/>
</dbReference>
<dbReference type="AlphaFoldDB" id="A0A815GBC6"/>
<comment type="caution">
    <text evidence="2">The sequence shown here is derived from an EMBL/GenBank/DDBJ whole genome shotgun (WGS) entry which is preliminary data.</text>
</comment>
<dbReference type="GO" id="GO:0003730">
    <property type="term" value="F:mRNA 3'-UTR binding"/>
    <property type="evidence" value="ECO:0007669"/>
    <property type="project" value="TreeGrafter"/>
</dbReference>
<sequence>RYGQQTPIDIDSYFKQNNFQLISYWSNLYNLSIQYNMKYLNSLKVFLTINKHIRFDYNPIIRNQTSQIMEKIINQLSVDYENNDISSHHILIEKSLHQLIDFLDVINQRFVKNQTDIYFLNNLILRMIVDEFLPKETKTDKNKETIERTYSFIRKIVDNFYTRRNTIKINDETLNYVHNRLGLQISSQNQQQQKSTSFMSNEIKKTVTSGDLNQYLPSSKYDQKQQKFHENMDNDIYMKQLSKKLTIRELEDHLIELKHKKLNIAGVINKLLSRYCTECLDGEKTLPKVMFDNYFKRIDELETIYFDKTQISGYPSPGVIAILIDYYSRINLNLEKVTNYMNLTNELYPEFKLDPHKCVSVIRLLINKNLYDKAIELIEQMGKFDIVPQYMYRRVRDLLLDSYHSLSYNQYSYLVDLLIQNNYVDPSATVLSVIVRKCYEEQGPLPAFDKVKNLLLQYNNLICLFPIIRKLLRDDCTDDLKQVLVKIGKIRTRTYAYEQLAFALIHEGRLKEAVRVCQHITRSTFDEHCQRYVRELLYFPSSTINNKQENKIKNHDNEVDHVFDTNQISLINFLDYIEQYPTNSRHISLDTLFYSLFKAYEKMERLNDLKSLIVQYNMYKYSTKLSDKTKQLYEQANFDLTSSPPHVQQKKYTNNRFLRDKDYEDMNEDTVVRI</sequence>
<feature type="non-terminal residue" evidence="2">
    <location>
        <position position="1"/>
    </location>
</feature>
<dbReference type="EMBL" id="CAJNOQ010014163">
    <property type="protein sequence ID" value="CAF1336193.1"/>
    <property type="molecule type" value="Genomic_DNA"/>
</dbReference>
<dbReference type="EMBL" id="CAJOBC010056068">
    <property type="protein sequence ID" value="CAF4193577.1"/>
    <property type="molecule type" value="Genomic_DNA"/>
</dbReference>
<accession>A0A815GBC6</accession>
<evidence type="ECO:0000313" key="4">
    <source>
        <dbReference type="Proteomes" id="UP000663829"/>
    </source>
</evidence>
<dbReference type="InterPro" id="IPR033490">
    <property type="entry name" value="LRP130"/>
</dbReference>
<dbReference type="Proteomes" id="UP000663829">
    <property type="component" value="Unassembled WGS sequence"/>
</dbReference>
<organism evidence="2 4">
    <name type="scientific">Didymodactylos carnosus</name>
    <dbReference type="NCBI Taxonomy" id="1234261"/>
    <lineage>
        <taxon>Eukaryota</taxon>
        <taxon>Metazoa</taxon>
        <taxon>Spiralia</taxon>
        <taxon>Gnathifera</taxon>
        <taxon>Rotifera</taxon>
        <taxon>Eurotatoria</taxon>
        <taxon>Bdelloidea</taxon>
        <taxon>Philodinida</taxon>
        <taxon>Philodinidae</taxon>
        <taxon>Didymodactylos</taxon>
    </lineage>
</organism>
<evidence type="ECO:0000313" key="2">
    <source>
        <dbReference type="EMBL" id="CAF1336193.1"/>
    </source>
</evidence>
<protein>
    <recommendedName>
        <fullName evidence="5">Pentatricopeptide repeat-containing protein</fullName>
    </recommendedName>
</protein>
<keyword evidence="4" id="KW-1185">Reference proteome</keyword>
<evidence type="ECO:0008006" key="5">
    <source>
        <dbReference type="Google" id="ProtNLM"/>
    </source>
</evidence>
<gene>
    <name evidence="2" type="ORF">GPM918_LOCUS30199</name>
    <name evidence="3" type="ORF">SRO942_LOCUS30805</name>
</gene>
<dbReference type="PANTHER" id="PTHR46669">
    <property type="entry name" value="LEUCINE-RICH PPR MOTIF-CONTAINING PROTEIN, MITOCHONDRIAL"/>
    <property type="match status" value="1"/>
</dbReference>
<reference evidence="2" key="1">
    <citation type="submission" date="2021-02" db="EMBL/GenBank/DDBJ databases">
        <authorList>
            <person name="Nowell W R."/>
        </authorList>
    </citation>
    <scope>NUCLEOTIDE SEQUENCE</scope>
</reference>
<dbReference type="GO" id="GO:0005634">
    <property type="term" value="C:nucleus"/>
    <property type="evidence" value="ECO:0007669"/>
    <property type="project" value="TreeGrafter"/>
</dbReference>